<reference evidence="9 10" key="1">
    <citation type="submission" date="2015-07" db="EMBL/GenBank/DDBJ databases">
        <authorList>
            <person name="Noorani M."/>
        </authorList>
    </citation>
    <scope>NUCLEOTIDE SEQUENCE [LARGE SCALE GENOMIC DNA]</scope>
    <source>
        <strain evidence="9 10">KCTC 42284</strain>
    </source>
</reference>
<dbReference type="PANTHER" id="PTHR30053:SF14">
    <property type="entry name" value="TRANSLATION ELONGATION FACTOR KOW-LIKE DOMAIN-CONTAINING PROTEIN"/>
    <property type="match status" value="1"/>
</dbReference>
<dbReference type="InterPro" id="IPR014722">
    <property type="entry name" value="Rib_uL2_dom2"/>
</dbReference>
<dbReference type="Gene3D" id="2.30.30.30">
    <property type="match status" value="1"/>
</dbReference>
<dbReference type="HAMAP" id="MF_00141">
    <property type="entry name" value="EF_P"/>
    <property type="match status" value="1"/>
</dbReference>
<comment type="subcellular location">
    <subcellularLocation>
        <location evidence="1">Cytoplasm</location>
    </subcellularLocation>
</comment>
<dbReference type="InterPro" id="IPR001059">
    <property type="entry name" value="Transl_elong_P/YeiP_cen"/>
</dbReference>
<sequence>MPKASEIKRGQVIDQDGTVFAVRQIDRSAPTARGGGTLYRFKLEAIPSGDRREVTFKGDDMLREADLVRRQSEFSYRDGESFVFMDSEDYTQYLLSESDVGDAADYITDGLQGIYVLIIAEQPVAIQLPQSVVLEVTDTAPVMKGATASRSAKPATLETGLEIQVPDYITPGEKVKVNTETGEFMSRA</sequence>
<dbReference type="NCBIfam" id="NF003392">
    <property type="entry name" value="PRK04542.1"/>
    <property type="match status" value="1"/>
</dbReference>
<name>A0A0K0XVE6_9GAMM</name>
<dbReference type="GO" id="GO:0003746">
    <property type="term" value="F:translation elongation factor activity"/>
    <property type="evidence" value="ECO:0007669"/>
    <property type="project" value="UniProtKB-UniRule"/>
</dbReference>
<evidence type="ECO:0000256" key="4">
    <source>
        <dbReference type="ARBA" id="ARBA00022490"/>
    </source>
</evidence>
<dbReference type="InterPro" id="IPR020599">
    <property type="entry name" value="Transl_elong_fac_P/YeiP"/>
</dbReference>
<keyword evidence="10" id="KW-1185">Reference proteome</keyword>
<dbReference type="HAMAP" id="MF_00646">
    <property type="entry name" value="EFP"/>
    <property type="match status" value="1"/>
</dbReference>
<comment type="similarity">
    <text evidence="3 8">Belongs to the elongation factor P family.</text>
</comment>
<dbReference type="InterPro" id="IPR012340">
    <property type="entry name" value="NA-bd_OB-fold"/>
</dbReference>
<protein>
    <recommendedName>
        <fullName evidence="8">Elongation factor P-like protein</fullName>
    </recommendedName>
</protein>
<keyword evidence="7" id="KW-0379">Hydroxylation</keyword>
<dbReference type="CDD" id="cd05794">
    <property type="entry name" value="S1_EF-P_repeat_2"/>
    <property type="match status" value="1"/>
</dbReference>
<dbReference type="PROSITE" id="PS01275">
    <property type="entry name" value="EFP"/>
    <property type="match status" value="1"/>
</dbReference>
<evidence type="ECO:0000313" key="9">
    <source>
        <dbReference type="EMBL" id="AKS41597.1"/>
    </source>
</evidence>
<dbReference type="NCBIfam" id="NF001810">
    <property type="entry name" value="PRK00529.1"/>
    <property type="match status" value="1"/>
</dbReference>
<evidence type="ECO:0000256" key="5">
    <source>
        <dbReference type="ARBA" id="ARBA00022768"/>
    </source>
</evidence>
<dbReference type="KEGG" id="wma:WM2015_1223"/>
<dbReference type="Proteomes" id="UP000066624">
    <property type="component" value="Chromosome"/>
</dbReference>
<dbReference type="GO" id="GO:0005829">
    <property type="term" value="C:cytosol"/>
    <property type="evidence" value="ECO:0007669"/>
    <property type="project" value="UniProtKB-ARBA"/>
</dbReference>
<dbReference type="UniPathway" id="UPA00345"/>
<dbReference type="Pfam" id="PF08207">
    <property type="entry name" value="EFP_N"/>
    <property type="match status" value="1"/>
</dbReference>
<evidence type="ECO:0000256" key="6">
    <source>
        <dbReference type="ARBA" id="ARBA00022917"/>
    </source>
</evidence>
<accession>A0A0K0XVE6</accession>
<dbReference type="InterPro" id="IPR015365">
    <property type="entry name" value="Elong-fact-P_C"/>
</dbReference>
<dbReference type="CDD" id="cd04470">
    <property type="entry name" value="S1_EF-P_repeat_1"/>
    <property type="match status" value="1"/>
</dbReference>
<dbReference type="Pfam" id="PF01132">
    <property type="entry name" value="EFP"/>
    <property type="match status" value="1"/>
</dbReference>
<dbReference type="PIRSF" id="PIRSF005901">
    <property type="entry name" value="EF-P"/>
    <property type="match status" value="1"/>
</dbReference>
<evidence type="ECO:0000256" key="2">
    <source>
        <dbReference type="ARBA" id="ARBA00004815"/>
    </source>
</evidence>
<dbReference type="OrthoDB" id="9801844at2"/>
<dbReference type="STRING" id="1579979.WM2015_1223"/>
<keyword evidence="6" id="KW-0648">Protein biosynthesis</keyword>
<dbReference type="FunFam" id="2.40.50.140:FF:000004">
    <property type="entry name" value="Elongation factor P"/>
    <property type="match status" value="1"/>
</dbReference>
<dbReference type="GO" id="GO:0043043">
    <property type="term" value="P:peptide biosynthetic process"/>
    <property type="evidence" value="ECO:0007669"/>
    <property type="project" value="InterPro"/>
</dbReference>
<dbReference type="SMART" id="SM01185">
    <property type="entry name" value="EFP"/>
    <property type="match status" value="1"/>
</dbReference>
<organism evidence="9 10">
    <name type="scientific">Wenzhouxiangella marina</name>
    <dbReference type="NCBI Taxonomy" id="1579979"/>
    <lineage>
        <taxon>Bacteria</taxon>
        <taxon>Pseudomonadati</taxon>
        <taxon>Pseudomonadota</taxon>
        <taxon>Gammaproteobacteria</taxon>
        <taxon>Chromatiales</taxon>
        <taxon>Wenzhouxiangellaceae</taxon>
        <taxon>Wenzhouxiangella</taxon>
    </lineage>
</organism>
<dbReference type="EMBL" id="CP012154">
    <property type="protein sequence ID" value="AKS41597.1"/>
    <property type="molecule type" value="Genomic_DNA"/>
</dbReference>
<dbReference type="SUPFAM" id="SSF50249">
    <property type="entry name" value="Nucleic acid-binding proteins"/>
    <property type="match status" value="2"/>
</dbReference>
<dbReference type="InterPro" id="IPR013852">
    <property type="entry name" value="Transl_elong_P/YeiP_CS"/>
</dbReference>
<evidence type="ECO:0000256" key="1">
    <source>
        <dbReference type="ARBA" id="ARBA00004496"/>
    </source>
</evidence>
<dbReference type="Pfam" id="PF09285">
    <property type="entry name" value="Elong-fact-P_C"/>
    <property type="match status" value="1"/>
</dbReference>
<evidence type="ECO:0000313" key="10">
    <source>
        <dbReference type="Proteomes" id="UP000066624"/>
    </source>
</evidence>
<keyword evidence="4" id="KW-0963">Cytoplasm</keyword>
<dbReference type="InterPro" id="IPR011768">
    <property type="entry name" value="Transl_elongation_fac_P"/>
</dbReference>
<dbReference type="InterPro" id="IPR013185">
    <property type="entry name" value="Transl_elong_KOW-like"/>
</dbReference>
<dbReference type="SUPFAM" id="SSF50104">
    <property type="entry name" value="Translation proteins SH3-like domain"/>
    <property type="match status" value="1"/>
</dbReference>
<evidence type="ECO:0000256" key="3">
    <source>
        <dbReference type="ARBA" id="ARBA00009479"/>
    </source>
</evidence>
<dbReference type="InterPro" id="IPR011897">
    <property type="entry name" value="Transl_elong_p-like_YeiP"/>
</dbReference>
<evidence type="ECO:0000256" key="8">
    <source>
        <dbReference type="HAMAP-Rule" id="MF_00646"/>
    </source>
</evidence>
<dbReference type="SMART" id="SM00841">
    <property type="entry name" value="Elong-fact-P_C"/>
    <property type="match status" value="1"/>
</dbReference>
<dbReference type="InterPro" id="IPR008991">
    <property type="entry name" value="Translation_prot_SH3-like_sf"/>
</dbReference>
<evidence type="ECO:0000256" key="7">
    <source>
        <dbReference type="ARBA" id="ARBA00023278"/>
    </source>
</evidence>
<dbReference type="RefSeq" id="WP_049725229.1">
    <property type="nucleotide sequence ID" value="NZ_CP012154.1"/>
</dbReference>
<proteinExistence type="inferred from homology"/>
<dbReference type="Gene3D" id="2.40.50.140">
    <property type="entry name" value="Nucleic acid-binding proteins"/>
    <property type="match status" value="2"/>
</dbReference>
<dbReference type="PANTHER" id="PTHR30053">
    <property type="entry name" value="ELONGATION FACTOR P"/>
    <property type="match status" value="1"/>
</dbReference>
<keyword evidence="5 9" id="KW-0251">Elongation factor</keyword>
<dbReference type="AlphaFoldDB" id="A0A0K0XVE6"/>
<comment type="pathway">
    <text evidence="2">Protein biosynthesis; polypeptide chain elongation.</text>
</comment>
<gene>
    <name evidence="9" type="ORF">WM2015_1223</name>
</gene>